<reference evidence="3" key="1">
    <citation type="journal article" date="2022" name="bioRxiv">
        <title>Thiovibrio frasassiensisgen. nov., sp. nov., an autotrophic, elemental sulfur disproportionating bacterium isolated from sulfidic karst sediment, and proposal of Thiovibrionaceae fam. nov.</title>
        <authorList>
            <person name="Aronson H."/>
            <person name="Thomas C."/>
            <person name="Bhattacharyya M."/>
            <person name="Eckstein S."/>
            <person name="Jensen S."/>
            <person name="Barco R."/>
            <person name="Macalady J."/>
            <person name="Amend J."/>
        </authorList>
    </citation>
    <scope>NUCLEOTIDE SEQUENCE</scope>
    <source>
        <strain evidence="3">RS19-109</strain>
    </source>
</reference>
<keyword evidence="4" id="KW-1185">Reference proteome</keyword>
<organism evidence="3 4">
    <name type="scientific">Thiovibrio frasassiensis</name>
    <dbReference type="NCBI Taxonomy" id="2984131"/>
    <lineage>
        <taxon>Bacteria</taxon>
        <taxon>Pseudomonadati</taxon>
        <taxon>Thermodesulfobacteriota</taxon>
        <taxon>Desulfobulbia</taxon>
        <taxon>Desulfobulbales</taxon>
        <taxon>Thiovibrionaceae</taxon>
        <taxon>Thiovibrio</taxon>
    </lineage>
</organism>
<dbReference type="EMBL" id="JAPHEH010000001">
    <property type="protein sequence ID" value="MDG4476728.1"/>
    <property type="molecule type" value="Genomic_DNA"/>
</dbReference>
<dbReference type="PANTHER" id="PTHR43228:SF1">
    <property type="entry name" value="TWO-COMPONENT RESPONSE REGULATOR ARR22"/>
    <property type="match status" value="1"/>
</dbReference>
<dbReference type="RefSeq" id="WP_307633693.1">
    <property type="nucleotide sequence ID" value="NZ_JAPHEH010000001.1"/>
</dbReference>
<reference evidence="3" key="2">
    <citation type="submission" date="2022-10" db="EMBL/GenBank/DDBJ databases">
        <authorList>
            <person name="Aronson H.S."/>
        </authorList>
    </citation>
    <scope>NUCLEOTIDE SEQUENCE</scope>
    <source>
        <strain evidence="3">RS19-109</strain>
    </source>
</reference>
<evidence type="ECO:0000313" key="4">
    <source>
        <dbReference type="Proteomes" id="UP001154240"/>
    </source>
</evidence>
<name>A0A9X4MJL5_9BACT</name>
<dbReference type="SUPFAM" id="SSF52172">
    <property type="entry name" value="CheY-like"/>
    <property type="match status" value="1"/>
</dbReference>
<dbReference type="Pfam" id="PF00072">
    <property type="entry name" value="Response_reg"/>
    <property type="match status" value="1"/>
</dbReference>
<accession>A0A9X4MJL5</accession>
<feature type="modified residue" description="4-aspartylphosphate" evidence="1">
    <location>
        <position position="61"/>
    </location>
</feature>
<dbReference type="PROSITE" id="PS50110">
    <property type="entry name" value="RESPONSE_REGULATORY"/>
    <property type="match status" value="1"/>
</dbReference>
<dbReference type="InterPro" id="IPR001789">
    <property type="entry name" value="Sig_transdc_resp-reg_receiver"/>
</dbReference>
<dbReference type="AlphaFoldDB" id="A0A9X4MJL5"/>
<dbReference type="SMART" id="SM00448">
    <property type="entry name" value="REC"/>
    <property type="match status" value="1"/>
</dbReference>
<dbReference type="GO" id="GO:0000160">
    <property type="term" value="P:phosphorelay signal transduction system"/>
    <property type="evidence" value="ECO:0007669"/>
    <property type="project" value="InterPro"/>
</dbReference>
<comment type="caution">
    <text evidence="3">The sequence shown here is derived from an EMBL/GenBank/DDBJ whole genome shotgun (WGS) entry which is preliminary data.</text>
</comment>
<feature type="domain" description="Response regulatory" evidence="2">
    <location>
        <begin position="5"/>
        <end position="126"/>
    </location>
</feature>
<proteinExistence type="predicted"/>
<evidence type="ECO:0000259" key="2">
    <source>
        <dbReference type="PROSITE" id="PS50110"/>
    </source>
</evidence>
<evidence type="ECO:0000313" key="3">
    <source>
        <dbReference type="EMBL" id="MDG4476728.1"/>
    </source>
</evidence>
<dbReference type="PANTHER" id="PTHR43228">
    <property type="entry name" value="TWO-COMPONENT RESPONSE REGULATOR"/>
    <property type="match status" value="1"/>
</dbReference>
<dbReference type="Proteomes" id="UP001154240">
    <property type="component" value="Unassembled WGS sequence"/>
</dbReference>
<keyword evidence="1" id="KW-0597">Phosphoprotein</keyword>
<dbReference type="Gene3D" id="3.40.50.2300">
    <property type="match status" value="1"/>
</dbReference>
<sequence>MSKTNIMVVDDSALTAKRLVVMLEQLGYEVGKICKTGLEAVDTIEYMTNKGLSIPDLITMDITMPDMDGIAATRQILAMQKQALIIMVTSHGQEQMVIEAIGAGAKGYVLKPINIDKLRDSIKNVLTRYGQNQV</sequence>
<evidence type="ECO:0000256" key="1">
    <source>
        <dbReference type="PROSITE-ProRule" id="PRU00169"/>
    </source>
</evidence>
<dbReference type="InterPro" id="IPR052048">
    <property type="entry name" value="ST_Response_Regulator"/>
</dbReference>
<gene>
    <name evidence="3" type="ORF">OLX77_11245</name>
</gene>
<protein>
    <submittedName>
        <fullName evidence="3">Response regulator</fullName>
    </submittedName>
</protein>
<dbReference type="InterPro" id="IPR011006">
    <property type="entry name" value="CheY-like_superfamily"/>
</dbReference>